<dbReference type="InterPro" id="IPR006439">
    <property type="entry name" value="HAD-SF_hydro_IA"/>
</dbReference>
<dbReference type="PANTHER" id="PTHR43611">
    <property type="entry name" value="ALPHA-D-GLUCOSE 1-PHOSPHATE PHOSPHATASE"/>
    <property type="match status" value="1"/>
</dbReference>
<dbReference type="PRINTS" id="PR00413">
    <property type="entry name" value="HADHALOGNASE"/>
</dbReference>
<evidence type="ECO:0000313" key="2">
    <source>
        <dbReference type="Proteomes" id="UP001501585"/>
    </source>
</evidence>
<dbReference type="NCBIfam" id="TIGR01549">
    <property type="entry name" value="HAD-SF-IA-v1"/>
    <property type="match status" value="1"/>
</dbReference>
<dbReference type="InterPro" id="IPR036412">
    <property type="entry name" value="HAD-like_sf"/>
</dbReference>
<proteinExistence type="predicted"/>
<gene>
    <name evidence="1" type="ORF">GCM10009799_35460</name>
</gene>
<comment type="caution">
    <text evidence="1">The sequence shown here is derived from an EMBL/GenBank/DDBJ whole genome shotgun (WGS) entry which is preliminary data.</text>
</comment>
<name>A0ABP5ETC3_9ACTN</name>
<protein>
    <submittedName>
        <fullName evidence="1">HAD family phosphatase</fullName>
    </submittedName>
</protein>
<dbReference type="EMBL" id="BAAAPC010000015">
    <property type="protein sequence ID" value="GAA2004999.1"/>
    <property type="molecule type" value="Genomic_DNA"/>
</dbReference>
<dbReference type="SUPFAM" id="SSF56784">
    <property type="entry name" value="HAD-like"/>
    <property type="match status" value="1"/>
</dbReference>
<reference evidence="2" key="1">
    <citation type="journal article" date="2019" name="Int. J. Syst. Evol. Microbiol.">
        <title>The Global Catalogue of Microorganisms (GCM) 10K type strain sequencing project: providing services to taxonomists for standard genome sequencing and annotation.</title>
        <authorList>
            <consortium name="The Broad Institute Genomics Platform"/>
            <consortium name="The Broad Institute Genome Sequencing Center for Infectious Disease"/>
            <person name="Wu L."/>
            <person name="Ma J."/>
        </authorList>
    </citation>
    <scope>NUCLEOTIDE SEQUENCE [LARGE SCALE GENOMIC DNA]</scope>
    <source>
        <strain evidence="2">JCM 15313</strain>
    </source>
</reference>
<dbReference type="InterPro" id="IPR023214">
    <property type="entry name" value="HAD_sf"/>
</dbReference>
<dbReference type="NCBIfam" id="TIGR01509">
    <property type="entry name" value="HAD-SF-IA-v3"/>
    <property type="match status" value="1"/>
</dbReference>
<dbReference type="Proteomes" id="UP001501585">
    <property type="component" value="Unassembled WGS sequence"/>
</dbReference>
<evidence type="ECO:0000313" key="1">
    <source>
        <dbReference type="EMBL" id="GAA2004999.1"/>
    </source>
</evidence>
<accession>A0ABP5ETC3</accession>
<dbReference type="RefSeq" id="WP_344102388.1">
    <property type="nucleotide sequence ID" value="NZ_BAAAPC010000015.1"/>
</dbReference>
<organism evidence="1 2">
    <name type="scientific">Nocardiopsis rhodophaea</name>
    <dbReference type="NCBI Taxonomy" id="280238"/>
    <lineage>
        <taxon>Bacteria</taxon>
        <taxon>Bacillati</taxon>
        <taxon>Actinomycetota</taxon>
        <taxon>Actinomycetes</taxon>
        <taxon>Streptosporangiales</taxon>
        <taxon>Nocardiopsidaceae</taxon>
        <taxon>Nocardiopsis</taxon>
    </lineage>
</organism>
<dbReference type="PANTHER" id="PTHR43611:SF3">
    <property type="entry name" value="FLAVIN MONONUCLEOTIDE HYDROLASE 1, CHLOROPLATIC"/>
    <property type="match status" value="1"/>
</dbReference>
<dbReference type="Pfam" id="PF00702">
    <property type="entry name" value="Hydrolase"/>
    <property type="match status" value="1"/>
</dbReference>
<dbReference type="Gene3D" id="3.40.50.1000">
    <property type="entry name" value="HAD superfamily/HAD-like"/>
    <property type="match status" value="1"/>
</dbReference>
<sequence>MAINRGVTPPSSSSSFPTTAVFDYGEVISRPQLPEARDRMERIAGVDPRDFWTAYWDERPDYDGGLTSTEYWDRISLRLGADWDGARRQELWATDVSSWLHVTERSAGLVDRLADRGVRLALLSNAPADIAGALRHSPVLTQFDALFFSCDLGIRKPDPDIYSHVLTELGVTPHETVFVDDREENVLAAKRLGIDAHRYGDADELESFLTERFGKF</sequence>
<dbReference type="CDD" id="cd02603">
    <property type="entry name" value="HAD_sEH-N_like"/>
    <property type="match status" value="1"/>
</dbReference>
<keyword evidence="2" id="KW-1185">Reference proteome</keyword>